<accession>A0A6G1IVA5</accession>
<evidence type="ECO:0000313" key="2">
    <source>
        <dbReference type="EMBL" id="KAF2682048.1"/>
    </source>
</evidence>
<evidence type="ECO:0000256" key="1">
    <source>
        <dbReference type="SAM" id="MobiDB-lite"/>
    </source>
</evidence>
<dbReference type="EMBL" id="MU005588">
    <property type="protein sequence ID" value="KAF2682048.1"/>
    <property type="molecule type" value="Genomic_DNA"/>
</dbReference>
<organism evidence="2 3">
    <name type="scientific">Lentithecium fluviatile CBS 122367</name>
    <dbReference type="NCBI Taxonomy" id="1168545"/>
    <lineage>
        <taxon>Eukaryota</taxon>
        <taxon>Fungi</taxon>
        <taxon>Dikarya</taxon>
        <taxon>Ascomycota</taxon>
        <taxon>Pezizomycotina</taxon>
        <taxon>Dothideomycetes</taxon>
        <taxon>Pleosporomycetidae</taxon>
        <taxon>Pleosporales</taxon>
        <taxon>Massarineae</taxon>
        <taxon>Lentitheciaceae</taxon>
        <taxon>Lentithecium</taxon>
    </lineage>
</organism>
<gene>
    <name evidence="2" type="ORF">K458DRAFT_71416</name>
</gene>
<feature type="compositionally biased region" description="Polar residues" evidence="1">
    <location>
        <begin position="1"/>
        <end position="26"/>
    </location>
</feature>
<dbReference type="OrthoDB" id="435520at2759"/>
<keyword evidence="3" id="KW-1185">Reference proteome</keyword>
<proteinExistence type="predicted"/>
<reference evidence="2" key="1">
    <citation type="journal article" date="2020" name="Stud. Mycol.">
        <title>101 Dothideomycetes genomes: a test case for predicting lifestyles and emergence of pathogens.</title>
        <authorList>
            <person name="Haridas S."/>
            <person name="Albert R."/>
            <person name="Binder M."/>
            <person name="Bloem J."/>
            <person name="Labutti K."/>
            <person name="Salamov A."/>
            <person name="Andreopoulos B."/>
            <person name="Baker S."/>
            <person name="Barry K."/>
            <person name="Bills G."/>
            <person name="Bluhm B."/>
            <person name="Cannon C."/>
            <person name="Castanera R."/>
            <person name="Culley D."/>
            <person name="Daum C."/>
            <person name="Ezra D."/>
            <person name="Gonzalez J."/>
            <person name="Henrissat B."/>
            <person name="Kuo A."/>
            <person name="Liang C."/>
            <person name="Lipzen A."/>
            <person name="Lutzoni F."/>
            <person name="Magnuson J."/>
            <person name="Mondo S."/>
            <person name="Nolan M."/>
            <person name="Ohm R."/>
            <person name="Pangilinan J."/>
            <person name="Park H.-J."/>
            <person name="Ramirez L."/>
            <person name="Alfaro M."/>
            <person name="Sun H."/>
            <person name="Tritt A."/>
            <person name="Yoshinaga Y."/>
            <person name="Zwiers L.-H."/>
            <person name="Turgeon B."/>
            <person name="Goodwin S."/>
            <person name="Spatafora J."/>
            <person name="Crous P."/>
            <person name="Grigoriev I."/>
        </authorList>
    </citation>
    <scope>NUCLEOTIDE SEQUENCE</scope>
    <source>
        <strain evidence="2">CBS 122367</strain>
    </source>
</reference>
<sequence length="73" mass="8318">MLPTMQNAQPSTRQPALQKSKNQRINGRNIIYRQAGPARPTEGYIATELKKKSRSAWKKVRIARGLKQVTNIE</sequence>
<evidence type="ECO:0000313" key="3">
    <source>
        <dbReference type="Proteomes" id="UP000799291"/>
    </source>
</evidence>
<feature type="region of interest" description="Disordered" evidence="1">
    <location>
        <begin position="1"/>
        <end position="28"/>
    </location>
</feature>
<dbReference type="AlphaFoldDB" id="A0A6G1IVA5"/>
<protein>
    <submittedName>
        <fullName evidence="2">Uncharacterized protein</fullName>
    </submittedName>
</protein>
<name>A0A6G1IVA5_9PLEO</name>
<dbReference type="Proteomes" id="UP000799291">
    <property type="component" value="Unassembled WGS sequence"/>
</dbReference>